<comment type="subcellular location">
    <subcellularLocation>
        <location evidence="4">Cytoplasm</location>
    </subcellularLocation>
</comment>
<dbReference type="GO" id="GO:0006508">
    <property type="term" value="P:proteolysis"/>
    <property type="evidence" value="ECO:0007669"/>
    <property type="project" value="UniProtKB-KW"/>
</dbReference>
<evidence type="ECO:0000313" key="5">
    <source>
        <dbReference type="EMBL" id="BFG06337.1"/>
    </source>
</evidence>
<keyword evidence="4" id="KW-0963">Cytoplasm</keyword>
<comment type="similarity">
    <text evidence="4">Belongs to the peptidase C1 family.</text>
</comment>
<dbReference type="GO" id="GO:0004197">
    <property type="term" value="F:cysteine-type endopeptidase activity"/>
    <property type="evidence" value="ECO:0007669"/>
    <property type="project" value="UniProtKB-EC"/>
</dbReference>
<keyword evidence="2 4" id="KW-0378">Hydrolase</keyword>
<gene>
    <name evidence="5" type="ORF">DMAD_04866</name>
</gene>
<dbReference type="PIRSF" id="PIRSF005700">
    <property type="entry name" value="PepC"/>
    <property type="match status" value="1"/>
</dbReference>
<dbReference type="EC" id="3.4.22.40" evidence="4"/>
<protein>
    <recommendedName>
        <fullName evidence="4">Bleomycin hydrolase</fullName>
        <ecNumber evidence="4">3.4.22.40</ecNumber>
    </recommendedName>
</protein>
<name>A0AAU9GF41_DROMD</name>
<dbReference type="EMBL" id="AP029267">
    <property type="protein sequence ID" value="BFG06337.1"/>
    <property type="molecule type" value="Genomic_DNA"/>
</dbReference>
<dbReference type="GO" id="GO:0005737">
    <property type="term" value="C:cytoplasm"/>
    <property type="evidence" value="ECO:0007669"/>
    <property type="project" value="UniProtKB-SubCell"/>
</dbReference>
<evidence type="ECO:0000256" key="2">
    <source>
        <dbReference type="ARBA" id="ARBA00022801"/>
    </source>
</evidence>
<dbReference type="Proteomes" id="UP001500889">
    <property type="component" value="Chromosome E"/>
</dbReference>
<dbReference type="GO" id="GO:0070005">
    <property type="term" value="F:cysteine-type aminopeptidase activity"/>
    <property type="evidence" value="ECO:0007669"/>
    <property type="project" value="InterPro"/>
</dbReference>
<dbReference type="Gene3D" id="3.90.70.10">
    <property type="entry name" value="Cysteine proteinases"/>
    <property type="match status" value="1"/>
</dbReference>
<sequence length="465" mass="52517">MSFALTSEQLAEWRREFYDEPCNVLAQNVCTTHDPYKMCLKHASTELPAPAPNKHAVPGEGKATSGGPAWISTGLDLLRLEFAKSFKSLPADFEFSAGYLLYWHKLERCNYLLHEAAQLLMRCEPVDGRKFRYLMHHVAPDGGNWQMFVNLVKKYGVMPKQCYQTTGRVHHLNVMLSSKLREFVSVLHNRFIFDGDGSALPGLIAEMMPQLYKVLNIVLGEPPQEFKWTYYDSKRSYQCLEHLSGPSFYEELLKGEPKLDEMLCLGHDPRLSAGYAHNYEVELSSNMVGGRLQRYNNQPMDVLLPIVVASLAGGRAVWLVHDLKTQTESEKLSEFPLLFGLEVGKGLTKAERMLYKETKRNRVLLLTQVSLDAEQEPLEFRTMAPSSSALGGSLSTVLANLQGEDIKSRLLKPKTALRIKTEALREYAFEIVVHSSFVPPDVLGAATRKETKELPPWDIMGSFLD</sequence>
<dbReference type="InterPro" id="IPR004134">
    <property type="entry name" value="Peptidase_C1B"/>
</dbReference>
<keyword evidence="6" id="KW-1185">Reference proteome</keyword>
<dbReference type="SUPFAM" id="SSF54001">
    <property type="entry name" value="Cysteine proteinases"/>
    <property type="match status" value="1"/>
</dbReference>
<dbReference type="Pfam" id="PF03051">
    <property type="entry name" value="Peptidase_C1_2"/>
    <property type="match status" value="1"/>
</dbReference>
<evidence type="ECO:0000256" key="4">
    <source>
        <dbReference type="PIRNR" id="PIRNR005700"/>
    </source>
</evidence>
<reference evidence="5 6" key="1">
    <citation type="submission" date="2024-02" db="EMBL/GenBank/DDBJ databases">
        <title>A chromosome-level genome assembly of Drosophila madeirensis, a fruit fly species endemic to Madeira island.</title>
        <authorList>
            <person name="Tomihara K."/>
            <person name="Llopart A."/>
            <person name="Yamamoto D."/>
        </authorList>
    </citation>
    <scope>NUCLEOTIDE SEQUENCE [LARGE SCALE GENOMIC DNA]</scope>
    <source>
        <strain evidence="5 6">RF1</strain>
    </source>
</reference>
<evidence type="ECO:0000313" key="6">
    <source>
        <dbReference type="Proteomes" id="UP001500889"/>
    </source>
</evidence>
<dbReference type="PANTHER" id="PTHR10363">
    <property type="entry name" value="BLEOMYCIN HYDROLASE"/>
    <property type="match status" value="1"/>
</dbReference>
<comment type="catalytic activity">
    <reaction evidence="4">
        <text>Inactivates bleomycin B2 (a cytotoxic glycometallopeptide) by hydrolysis of a carboxyamide bond of beta-aminoalanine, but also shows general aminopeptidase activity. The specificity varies somewhat with source, but amino acid arylamides of Met, Leu and Ala are preferred.</text>
        <dbReference type="EC" id="3.4.22.40"/>
    </reaction>
</comment>
<evidence type="ECO:0000256" key="3">
    <source>
        <dbReference type="ARBA" id="ARBA00022807"/>
    </source>
</evidence>
<proteinExistence type="inferred from homology"/>
<organism evidence="5 6">
    <name type="scientific">Drosophila madeirensis</name>
    <name type="common">Fruit fly</name>
    <dbReference type="NCBI Taxonomy" id="30013"/>
    <lineage>
        <taxon>Eukaryota</taxon>
        <taxon>Metazoa</taxon>
        <taxon>Ecdysozoa</taxon>
        <taxon>Arthropoda</taxon>
        <taxon>Hexapoda</taxon>
        <taxon>Insecta</taxon>
        <taxon>Pterygota</taxon>
        <taxon>Neoptera</taxon>
        <taxon>Endopterygota</taxon>
        <taxon>Diptera</taxon>
        <taxon>Brachycera</taxon>
        <taxon>Muscomorpha</taxon>
        <taxon>Ephydroidea</taxon>
        <taxon>Drosophilidae</taxon>
        <taxon>Drosophila</taxon>
        <taxon>Sophophora</taxon>
    </lineage>
</organism>
<dbReference type="PANTHER" id="PTHR10363:SF2">
    <property type="entry name" value="BLEOMYCIN HYDROLASE"/>
    <property type="match status" value="1"/>
</dbReference>
<accession>A0AAU9GF41</accession>
<keyword evidence="1 4" id="KW-0645">Protease</keyword>
<dbReference type="AlphaFoldDB" id="A0AAU9GF41"/>
<keyword evidence="3 4" id="KW-0788">Thiol protease</keyword>
<dbReference type="InterPro" id="IPR038765">
    <property type="entry name" value="Papain-like_cys_pep_sf"/>
</dbReference>
<evidence type="ECO:0000256" key="1">
    <source>
        <dbReference type="ARBA" id="ARBA00022670"/>
    </source>
</evidence>